<evidence type="ECO:0000313" key="2">
    <source>
        <dbReference type="EMBL" id="MCP2354089.1"/>
    </source>
</evidence>
<protein>
    <submittedName>
        <fullName evidence="2">Uncharacterized protein</fullName>
    </submittedName>
</protein>
<sequence>MLADVNAATIKARMPSPTKQSSMSRFFMTAIVKGEAPGAQTGRMPKGEGARP</sequence>
<keyword evidence="3" id="KW-1185">Reference proteome</keyword>
<dbReference type="Proteomes" id="UP001139648">
    <property type="component" value="Unassembled WGS sequence"/>
</dbReference>
<comment type="caution">
    <text evidence="2">The sequence shown here is derived from an EMBL/GenBank/DDBJ whole genome shotgun (WGS) entry which is preliminary data.</text>
</comment>
<evidence type="ECO:0000313" key="3">
    <source>
        <dbReference type="Proteomes" id="UP001139648"/>
    </source>
</evidence>
<evidence type="ECO:0000256" key="1">
    <source>
        <dbReference type="SAM" id="MobiDB-lite"/>
    </source>
</evidence>
<feature type="region of interest" description="Disordered" evidence="1">
    <location>
        <begin position="1"/>
        <end position="24"/>
    </location>
</feature>
<dbReference type="EMBL" id="JAMZEB010000002">
    <property type="protein sequence ID" value="MCP2354089.1"/>
    <property type="molecule type" value="Genomic_DNA"/>
</dbReference>
<reference evidence="2" key="1">
    <citation type="submission" date="2022-06" db="EMBL/GenBank/DDBJ databases">
        <title>Sequencing the genomes of 1000 actinobacteria strains.</title>
        <authorList>
            <person name="Klenk H.-P."/>
        </authorList>
    </citation>
    <scope>NUCLEOTIDE SEQUENCE</scope>
    <source>
        <strain evidence="2">DSM 46694</strain>
    </source>
</reference>
<dbReference type="AlphaFoldDB" id="A0A9X2G7N9"/>
<name>A0A9X2G7N9_9ACTN</name>
<gene>
    <name evidence="2" type="ORF">HD597_001109</name>
</gene>
<proteinExistence type="predicted"/>
<organism evidence="2 3">
    <name type="scientific">Nonomuraea thailandensis</name>
    <dbReference type="NCBI Taxonomy" id="1188745"/>
    <lineage>
        <taxon>Bacteria</taxon>
        <taxon>Bacillati</taxon>
        <taxon>Actinomycetota</taxon>
        <taxon>Actinomycetes</taxon>
        <taxon>Streptosporangiales</taxon>
        <taxon>Streptosporangiaceae</taxon>
        <taxon>Nonomuraea</taxon>
    </lineage>
</organism>
<accession>A0A9X2G7N9</accession>